<dbReference type="RefSeq" id="WP_338751115.1">
    <property type="nucleotide sequence ID" value="NZ_CP147404.1"/>
</dbReference>
<dbReference type="InterPro" id="IPR056823">
    <property type="entry name" value="TEN-like_YD-shell"/>
</dbReference>
<protein>
    <submittedName>
        <fullName evidence="3">RHS repeat-associated core domain-containing protein</fullName>
    </submittedName>
</protein>
<keyword evidence="4" id="KW-1185">Reference proteome</keyword>
<name>A0ABZ2N4J9_9BACI</name>
<dbReference type="PANTHER" id="PTHR32305:SF17">
    <property type="entry name" value="TRNA NUCLEASE WAPA"/>
    <property type="match status" value="1"/>
</dbReference>
<feature type="domain" description="Teneurin-like YD-shell" evidence="2">
    <location>
        <begin position="3"/>
        <end position="122"/>
    </location>
</feature>
<dbReference type="EMBL" id="CP147404">
    <property type="protein sequence ID" value="WXB92526.1"/>
    <property type="molecule type" value="Genomic_DNA"/>
</dbReference>
<dbReference type="InterPro" id="IPR022385">
    <property type="entry name" value="Rhs_assc_core"/>
</dbReference>
<reference evidence="3 4" key="1">
    <citation type="submission" date="2024-02" db="EMBL/GenBank/DDBJ databases">
        <title>Seven novel Bacillus-like species.</title>
        <authorList>
            <person name="Liu G."/>
        </authorList>
    </citation>
    <scope>NUCLEOTIDE SEQUENCE [LARGE SCALE GENOMIC DNA]</scope>
    <source>
        <strain evidence="3 4">FJAT-52991</strain>
    </source>
</reference>
<evidence type="ECO:0000259" key="2">
    <source>
        <dbReference type="Pfam" id="PF25023"/>
    </source>
</evidence>
<accession>A0ABZ2N4J9</accession>
<dbReference type="Proteomes" id="UP001387364">
    <property type="component" value="Chromosome"/>
</dbReference>
<keyword evidence="1" id="KW-0677">Repeat</keyword>
<evidence type="ECO:0000313" key="4">
    <source>
        <dbReference type="Proteomes" id="UP001387364"/>
    </source>
</evidence>
<sequence length="251" mass="28230">MAKYIYDDSGRPLTMTRDGKTYYYVLNEHKDVVALTDASGNTVASYTYDAWGNILSKSGAMADVNPYRYASYRHDNETGLYYLLARYYEPKEGIFLTIDPQPGEVNDPLSQHPYVYVQNNPVMLDDPDGENPYVAVLVYVGGRYVIKYVAKKGAKYAAKKAKGKKKKKAKKKSKKQLKLNLQFFGGKSKKKGKEFRGGKKKIGISGTVITIKASKIGGIDEVNESLEEMILIMPERRERRTNIGLALANQK</sequence>
<organism evidence="3 4">
    <name type="scientific">Bacillus kandeliae</name>
    <dbReference type="NCBI Taxonomy" id="3129297"/>
    <lineage>
        <taxon>Bacteria</taxon>
        <taxon>Bacillati</taxon>
        <taxon>Bacillota</taxon>
        <taxon>Bacilli</taxon>
        <taxon>Bacillales</taxon>
        <taxon>Bacillaceae</taxon>
        <taxon>Bacillus</taxon>
    </lineage>
</organism>
<evidence type="ECO:0000256" key="1">
    <source>
        <dbReference type="ARBA" id="ARBA00022737"/>
    </source>
</evidence>
<proteinExistence type="predicted"/>
<dbReference type="Gene3D" id="2.180.10.10">
    <property type="entry name" value="RHS repeat-associated core"/>
    <property type="match status" value="1"/>
</dbReference>
<dbReference type="InterPro" id="IPR050708">
    <property type="entry name" value="T6SS_VgrG/RHS"/>
</dbReference>
<gene>
    <name evidence="3" type="ORF">WDJ61_15025</name>
</gene>
<dbReference type="PANTHER" id="PTHR32305">
    <property type="match status" value="1"/>
</dbReference>
<evidence type="ECO:0000313" key="3">
    <source>
        <dbReference type="EMBL" id="WXB92526.1"/>
    </source>
</evidence>
<dbReference type="NCBIfam" id="TIGR03696">
    <property type="entry name" value="Rhs_assc_core"/>
    <property type="match status" value="1"/>
</dbReference>
<dbReference type="Pfam" id="PF25023">
    <property type="entry name" value="TEN_YD-shell"/>
    <property type="match status" value="1"/>
</dbReference>